<keyword evidence="16" id="KW-0031">Aminopeptidase</keyword>
<keyword evidence="6" id="KW-0963">Cytoplasm</keyword>
<evidence type="ECO:0000256" key="4">
    <source>
        <dbReference type="ARBA" id="ARBA00012564"/>
    </source>
</evidence>
<evidence type="ECO:0000313" key="16">
    <source>
        <dbReference type="EMBL" id="NBG64739.1"/>
    </source>
</evidence>
<evidence type="ECO:0000256" key="5">
    <source>
        <dbReference type="ARBA" id="ARBA00015611"/>
    </source>
</evidence>
<evidence type="ECO:0000256" key="3">
    <source>
        <dbReference type="ARBA" id="ARBA00010136"/>
    </source>
</evidence>
<dbReference type="InterPro" id="IPR045357">
    <property type="entry name" value="Aminopeptidase_N-like_N"/>
</dbReference>
<dbReference type="PANTHER" id="PTHR45726:SF3">
    <property type="entry name" value="LEUKOTRIENE A-4 HYDROLASE"/>
    <property type="match status" value="1"/>
</dbReference>
<dbReference type="InterPro" id="IPR049980">
    <property type="entry name" value="LTA4H_cat"/>
</dbReference>
<keyword evidence="10 14" id="KW-0862">Zinc</keyword>
<feature type="binding site" evidence="13">
    <location>
        <begin position="154"/>
        <end position="156"/>
    </location>
    <ligand>
        <name>a peptide</name>
        <dbReference type="ChEBI" id="CHEBI:60466"/>
    </ligand>
</feature>
<dbReference type="InterPro" id="IPR027268">
    <property type="entry name" value="Peptidase_M4/M1_CTD_sf"/>
</dbReference>
<evidence type="ECO:0000256" key="14">
    <source>
        <dbReference type="PIRSR" id="PIRSR634015-3"/>
    </source>
</evidence>
<evidence type="ECO:0000256" key="2">
    <source>
        <dbReference type="ARBA" id="ARBA00004496"/>
    </source>
</evidence>
<gene>
    <name evidence="16" type="ORF">GQN54_01330</name>
</gene>
<comment type="cofactor">
    <cofactor evidence="14">
        <name>Zn(2+)</name>
        <dbReference type="ChEBI" id="CHEBI:29105"/>
    </cofactor>
    <text evidence="14">Binds 1 zinc ion per subunit.</text>
</comment>
<dbReference type="Pfam" id="PF17900">
    <property type="entry name" value="Peptidase_M1_N"/>
    <property type="match status" value="1"/>
</dbReference>
<dbReference type="GO" id="GO:0006508">
    <property type="term" value="P:proteolysis"/>
    <property type="evidence" value="ECO:0007669"/>
    <property type="project" value="UniProtKB-KW"/>
</dbReference>
<feature type="binding site" evidence="13">
    <location>
        <begin position="571"/>
        <end position="573"/>
    </location>
    <ligand>
        <name>a peptide</name>
        <dbReference type="ChEBI" id="CHEBI:60466"/>
    </ligand>
</feature>
<keyword evidence="11" id="KW-0482">Metalloprotease</keyword>
<evidence type="ECO:0000256" key="12">
    <source>
        <dbReference type="PIRSR" id="PIRSR634015-1"/>
    </source>
</evidence>
<accession>A0A6N9NFY7</accession>
<dbReference type="Gene3D" id="2.60.40.1730">
    <property type="entry name" value="tricorn interacting facor f3 domain"/>
    <property type="match status" value="1"/>
</dbReference>
<dbReference type="GO" id="GO:0008237">
    <property type="term" value="F:metallopeptidase activity"/>
    <property type="evidence" value="ECO:0007669"/>
    <property type="project" value="UniProtKB-KW"/>
</dbReference>
<dbReference type="InterPro" id="IPR034015">
    <property type="entry name" value="M1_LTA4H"/>
</dbReference>
<evidence type="ECO:0000256" key="6">
    <source>
        <dbReference type="ARBA" id="ARBA00022490"/>
    </source>
</evidence>
<proteinExistence type="inferred from homology"/>
<evidence type="ECO:0000256" key="11">
    <source>
        <dbReference type="ARBA" id="ARBA00023049"/>
    </source>
</evidence>
<feature type="domain" description="Peptidase M1 leukotriene A4 hydrolase/aminopeptidase C-terminal" evidence="15">
    <location>
        <begin position="477"/>
        <end position="615"/>
    </location>
</feature>
<organism evidence="16 17">
    <name type="scientific">Acidiluteibacter ferrifornacis</name>
    <dbReference type="NCBI Taxonomy" id="2692424"/>
    <lineage>
        <taxon>Bacteria</taxon>
        <taxon>Pseudomonadati</taxon>
        <taxon>Bacteroidota</taxon>
        <taxon>Flavobacteriia</taxon>
        <taxon>Flavobacteriales</taxon>
        <taxon>Cryomorphaceae</taxon>
        <taxon>Acidiluteibacter</taxon>
    </lineage>
</organism>
<dbReference type="AlphaFoldDB" id="A0A6N9NFY7"/>
<feature type="binding site" evidence="14">
    <location>
        <position position="333"/>
    </location>
    <ligand>
        <name>Zn(2+)</name>
        <dbReference type="ChEBI" id="CHEBI:29105"/>
        <note>catalytic</note>
    </ligand>
</feature>
<dbReference type="Gene3D" id="3.30.2010.30">
    <property type="match status" value="1"/>
</dbReference>
<keyword evidence="8 14" id="KW-0479">Metal-binding</keyword>
<feature type="active site" description="Proton acceptor" evidence="12">
    <location>
        <position position="311"/>
    </location>
</feature>
<dbReference type="Pfam" id="PF09127">
    <property type="entry name" value="Leuk-A4-hydro_C"/>
    <property type="match status" value="1"/>
</dbReference>
<comment type="caution">
    <text evidence="16">The sequence shown here is derived from an EMBL/GenBank/DDBJ whole genome shotgun (WGS) entry which is preliminary data.</text>
</comment>
<dbReference type="EMBL" id="WWNE01000003">
    <property type="protein sequence ID" value="NBG64739.1"/>
    <property type="molecule type" value="Genomic_DNA"/>
</dbReference>
<dbReference type="InterPro" id="IPR015211">
    <property type="entry name" value="Peptidase_M1_C"/>
</dbReference>
<evidence type="ECO:0000313" key="17">
    <source>
        <dbReference type="Proteomes" id="UP000470771"/>
    </source>
</evidence>
<dbReference type="Proteomes" id="UP000470771">
    <property type="component" value="Unassembled WGS sequence"/>
</dbReference>
<keyword evidence="9" id="KW-0378">Hydrolase</keyword>
<dbReference type="InterPro" id="IPR014782">
    <property type="entry name" value="Peptidase_M1_dom"/>
</dbReference>
<feature type="binding site" evidence="14">
    <location>
        <position position="310"/>
    </location>
    <ligand>
        <name>Zn(2+)</name>
        <dbReference type="ChEBI" id="CHEBI:29105"/>
        <note>catalytic</note>
    </ligand>
</feature>
<evidence type="ECO:0000256" key="9">
    <source>
        <dbReference type="ARBA" id="ARBA00022801"/>
    </source>
</evidence>
<dbReference type="PANTHER" id="PTHR45726">
    <property type="entry name" value="LEUKOTRIENE A-4 HYDROLASE"/>
    <property type="match status" value="1"/>
</dbReference>
<dbReference type="GO" id="GO:0016285">
    <property type="term" value="F:alanyl aminopeptidase activity"/>
    <property type="evidence" value="ECO:0007669"/>
    <property type="project" value="UniProtKB-EC"/>
</dbReference>
<dbReference type="CDD" id="cd09599">
    <property type="entry name" value="M1_LTA4H"/>
    <property type="match status" value="1"/>
</dbReference>
<dbReference type="InterPro" id="IPR001930">
    <property type="entry name" value="Peptidase_M1"/>
</dbReference>
<evidence type="ECO:0000256" key="8">
    <source>
        <dbReference type="ARBA" id="ARBA00022723"/>
    </source>
</evidence>
<dbReference type="EC" id="3.4.11.2" evidence="4"/>
<dbReference type="FunFam" id="3.30.2010.30:FF:000001">
    <property type="entry name" value="Leukotriene A(4) hydrolase"/>
    <property type="match status" value="1"/>
</dbReference>
<dbReference type="SUPFAM" id="SSF48371">
    <property type="entry name" value="ARM repeat"/>
    <property type="match status" value="1"/>
</dbReference>
<dbReference type="PRINTS" id="PR00756">
    <property type="entry name" value="ALADIPTASE"/>
</dbReference>
<feature type="binding site" evidence="14">
    <location>
        <position position="314"/>
    </location>
    <ligand>
        <name>Zn(2+)</name>
        <dbReference type="ChEBI" id="CHEBI:29105"/>
        <note>catalytic</note>
    </ligand>
</feature>
<dbReference type="InterPro" id="IPR016024">
    <property type="entry name" value="ARM-type_fold"/>
</dbReference>
<feature type="active site" description="Proton donor" evidence="12">
    <location>
        <position position="398"/>
    </location>
</feature>
<dbReference type="Pfam" id="PF01433">
    <property type="entry name" value="Peptidase_M1"/>
    <property type="match status" value="1"/>
</dbReference>
<protein>
    <recommendedName>
        <fullName evidence="5">Aminopeptidase N</fullName>
        <ecNumber evidence="4">3.4.11.2</ecNumber>
    </recommendedName>
</protein>
<comment type="subcellular location">
    <subcellularLocation>
        <location evidence="2">Cytoplasm</location>
    </subcellularLocation>
</comment>
<dbReference type="SUPFAM" id="SSF55486">
    <property type="entry name" value="Metalloproteases ('zincins'), catalytic domain"/>
    <property type="match status" value="1"/>
</dbReference>
<dbReference type="SMART" id="SM01263">
    <property type="entry name" value="Leuk-A4-hydro_C"/>
    <property type="match status" value="1"/>
</dbReference>
<sequence>MTLISCDSGNKGEVKEKANEPQTIVMETNDPHTFAKPDEVVVKHLDWTANVDFDSSMIIATAKWTIENKTGASEVIFDTKGLKIDYVTVGNNDEIGTFILEPEIKYMGQKLIVSITPNTEIVRIYYRTTENSDALQWLTKEQTADKTHPFLFTQSQAILARTWIPCQDSPGIRFTYNARVKVPHQMMALMSAYNPTDTMINGVYDFQMEYPIPSYLMALSVGNIQYQSVGRNTGIYAEPSMLAKSVAEFEDMQEMVDSAEALYGAYRWGKYDVLVLPPSFPFGGMENPRLTFATPTILAGDKSLTSLIAHELAHSWSGNLVTNYNWNDFWLNEGFTVYFENRIMEQVYGADYANMLALISYQDLKAEMEDFGMESPRTKLKLDLAGQDPDEGMTSIAYDKGFYLLKLIEQTVGREEFDSFLKTYFDTYAFKSMTTEGFVAYINKELLSKKSEWKEKVNLNEWIYNPGLPENCPKIISDRFEKVEGELTKLESGTAPSELATSNWSTHEWLHFLRNLPTEMTQEQMIALDKTFGFTKSGNSEILAAWFVKVIPNNYKEAKPAIESFLVSVGRRKFLTPIYKSLITADPSKAAAREIYKKARPNYHAVAVQTMDDLLDWNQN</sequence>
<dbReference type="Gene3D" id="1.10.390.10">
    <property type="entry name" value="Neutral Protease Domain 2"/>
    <property type="match status" value="1"/>
</dbReference>
<dbReference type="SUPFAM" id="SSF63737">
    <property type="entry name" value="Leukotriene A4 hydrolase N-terminal domain"/>
    <property type="match status" value="1"/>
</dbReference>
<feature type="binding site" evidence="13">
    <location>
        <begin position="281"/>
        <end position="286"/>
    </location>
    <ligand>
        <name>a peptide</name>
        <dbReference type="ChEBI" id="CHEBI:60466"/>
    </ligand>
</feature>
<name>A0A6N9NFY7_9FLAO</name>
<dbReference type="InterPro" id="IPR038502">
    <property type="entry name" value="M1_LTA-4_hydro/amino_C_sf"/>
</dbReference>
<evidence type="ECO:0000256" key="1">
    <source>
        <dbReference type="ARBA" id="ARBA00000098"/>
    </source>
</evidence>
<comment type="catalytic activity">
    <reaction evidence="1">
        <text>Release of an N-terminal amino acid, Xaa-|-Yaa- from a peptide, amide or arylamide. Xaa is preferably Ala, but may be most amino acids including Pro (slow action). When a terminal hydrophobic residue is followed by a prolyl residue, the two may be released as an intact Xaa-Pro dipeptide.</text>
        <dbReference type="EC" id="3.4.11.2"/>
    </reaction>
</comment>
<dbReference type="Gene3D" id="1.25.40.320">
    <property type="entry name" value="Peptidase M1, leukotriene A4 hydrolase/aminopeptidase C-terminal domain"/>
    <property type="match status" value="1"/>
</dbReference>
<dbReference type="InterPro" id="IPR042097">
    <property type="entry name" value="Aminopeptidase_N-like_N_sf"/>
</dbReference>
<reference evidence="16 17" key="1">
    <citation type="submission" date="2019-12" db="EMBL/GenBank/DDBJ databases">
        <authorList>
            <person name="Zhao J."/>
        </authorList>
    </citation>
    <scope>NUCLEOTIDE SEQUENCE [LARGE SCALE GENOMIC DNA]</scope>
    <source>
        <strain evidence="16 17">S-15</strain>
    </source>
</reference>
<dbReference type="GO" id="GO:0005737">
    <property type="term" value="C:cytoplasm"/>
    <property type="evidence" value="ECO:0007669"/>
    <property type="project" value="UniProtKB-SubCell"/>
</dbReference>
<evidence type="ECO:0000256" key="7">
    <source>
        <dbReference type="ARBA" id="ARBA00022670"/>
    </source>
</evidence>
<dbReference type="GO" id="GO:0008270">
    <property type="term" value="F:zinc ion binding"/>
    <property type="evidence" value="ECO:0007669"/>
    <property type="project" value="InterPro"/>
</dbReference>
<comment type="similarity">
    <text evidence="3">Belongs to the peptidase M1 family.</text>
</comment>
<evidence type="ECO:0000256" key="13">
    <source>
        <dbReference type="PIRSR" id="PIRSR634015-2"/>
    </source>
</evidence>
<evidence type="ECO:0000259" key="15">
    <source>
        <dbReference type="SMART" id="SM01263"/>
    </source>
</evidence>
<keyword evidence="7" id="KW-0645">Protease</keyword>
<keyword evidence="17" id="KW-1185">Reference proteome</keyword>
<evidence type="ECO:0000256" key="10">
    <source>
        <dbReference type="ARBA" id="ARBA00022833"/>
    </source>
</evidence>